<dbReference type="SUPFAM" id="SSF51445">
    <property type="entry name" value="(Trans)glycosidases"/>
    <property type="match status" value="1"/>
</dbReference>
<comment type="caution">
    <text evidence="2">The sequence shown here is derived from an EMBL/GenBank/DDBJ whole genome shotgun (WGS) entry which is preliminary data.</text>
</comment>
<dbReference type="OrthoDB" id="3337653at2759"/>
<dbReference type="InterPro" id="IPR028212">
    <property type="entry name" value="GHL6"/>
</dbReference>
<evidence type="ECO:0000259" key="1">
    <source>
        <dbReference type="Pfam" id="PF08532"/>
    </source>
</evidence>
<dbReference type="Pfam" id="PF08532">
    <property type="entry name" value="Glyco_hydro_42M"/>
    <property type="match status" value="1"/>
</dbReference>
<dbReference type="InterPro" id="IPR029062">
    <property type="entry name" value="Class_I_gatase-like"/>
</dbReference>
<gene>
    <name evidence="2" type="ORF">NW762_010934</name>
</gene>
<keyword evidence="3" id="KW-1185">Reference proteome</keyword>
<sequence>MGDPSILQSKHWWRKPFGMLQTNLREIDADMGVEQVADYIEQHGADAWLIGIGGIQAQYPTELPFHATNSLIGRRESGDLISDAIKVTHKKGMRLLARMDFSKVSAEIATQHPEWCYKSPTGKLQTHDGDLVSVCPSGQYYQERIFDILGEVTRKYPVDGFFINWTTMNEEDYYKRYHGVCHCDSCQSRWCKFSGEPELPHGPKDDNYAQWLRFSREIIDELTGRIRSFIADRLPSACLILGKTADIMFHEANNAVGRELWHHSTSEMVSSWISHRPDVPVLVNSTCFMDMPYRMASEEPAHFAQYLLQCISRGGYPSTYMMGTPGKIPYLCLDIAGQITRFHKKWKHIYDGLQPIAKTGLVLPDRAQMSVEQFGHAVSEYRGLYSAMQELHIPFDILAQERLRATSEHGGLKRYEVLILPNLGKLDQFVASSLDSWVFKGGHLISTGASGVDEDGVIQLEALPFQRQLEVTCDREKLFSTYFALPQTNAHSHIYTGPIVPLYGVYHSFEWKEGSSGGYNMLAKAPFSPPEKAYGNLQVEERGFGTWKFGRGVGVVIPFTVGRGYRELGLGVFRDFFSKIAEQEGGVGEPISCTIAEQVEMTINRNGSSLIVHLINMSGARRQNFGSHIPISGGMIEVLGKSNSGISAYALQSDQKLEVKNGVISFPTLDLFEVIVIEGLLE</sequence>
<dbReference type="Proteomes" id="UP001152049">
    <property type="component" value="Unassembled WGS sequence"/>
</dbReference>
<dbReference type="CDD" id="cd03143">
    <property type="entry name" value="A4_beta-galactosidase_middle_domain"/>
    <property type="match status" value="1"/>
</dbReference>
<accession>A0A9W8VCW3</accession>
<dbReference type="GO" id="GO:0005975">
    <property type="term" value="P:carbohydrate metabolic process"/>
    <property type="evidence" value="ECO:0007669"/>
    <property type="project" value="InterPro"/>
</dbReference>
<dbReference type="Pfam" id="PF14871">
    <property type="entry name" value="GHL6"/>
    <property type="match status" value="1"/>
</dbReference>
<dbReference type="AlphaFoldDB" id="A0A9W8VCW3"/>
<evidence type="ECO:0000313" key="3">
    <source>
        <dbReference type="Proteomes" id="UP001152049"/>
    </source>
</evidence>
<reference evidence="2" key="1">
    <citation type="submission" date="2022-09" db="EMBL/GenBank/DDBJ databases">
        <title>Fusarium specimens isolated from Avocado Roots.</title>
        <authorList>
            <person name="Stajich J."/>
            <person name="Roper C."/>
            <person name="Heimlech-Rivalta G."/>
        </authorList>
    </citation>
    <scope>NUCLEOTIDE SEQUENCE</scope>
    <source>
        <strain evidence="2">CF00136</strain>
    </source>
</reference>
<dbReference type="EMBL" id="JAOQAZ010000026">
    <property type="protein sequence ID" value="KAJ4252336.1"/>
    <property type="molecule type" value="Genomic_DNA"/>
</dbReference>
<feature type="domain" description="Beta-galactosidase trimerisation" evidence="1">
    <location>
        <begin position="379"/>
        <end position="464"/>
    </location>
</feature>
<organism evidence="2 3">
    <name type="scientific">Fusarium torreyae</name>
    <dbReference type="NCBI Taxonomy" id="1237075"/>
    <lineage>
        <taxon>Eukaryota</taxon>
        <taxon>Fungi</taxon>
        <taxon>Dikarya</taxon>
        <taxon>Ascomycota</taxon>
        <taxon>Pezizomycotina</taxon>
        <taxon>Sordariomycetes</taxon>
        <taxon>Hypocreomycetidae</taxon>
        <taxon>Hypocreales</taxon>
        <taxon>Nectriaceae</taxon>
        <taxon>Fusarium</taxon>
    </lineage>
</organism>
<dbReference type="Gene3D" id="3.40.50.880">
    <property type="match status" value="1"/>
</dbReference>
<dbReference type="GO" id="GO:0004565">
    <property type="term" value="F:beta-galactosidase activity"/>
    <property type="evidence" value="ECO:0007669"/>
    <property type="project" value="InterPro"/>
</dbReference>
<name>A0A9W8VCW3_9HYPO</name>
<dbReference type="Gene3D" id="3.20.20.80">
    <property type="entry name" value="Glycosidases"/>
    <property type="match status" value="1"/>
</dbReference>
<evidence type="ECO:0000313" key="2">
    <source>
        <dbReference type="EMBL" id="KAJ4252336.1"/>
    </source>
</evidence>
<protein>
    <recommendedName>
        <fullName evidence="1">Beta-galactosidase trimerisation domain-containing protein</fullName>
    </recommendedName>
</protein>
<dbReference type="InterPro" id="IPR017853">
    <property type="entry name" value="GH"/>
</dbReference>
<proteinExistence type="predicted"/>
<dbReference type="SUPFAM" id="SSF52317">
    <property type="entry name" value="Class I glutamine amidotransferase-like"/>
    <property type="match status" value="1"/>
</dbReference>
<dbReference type="InterPro" id="IPR013738">
    <property type="entry name" value="Beta_galactosidase_Trimer"/>
</dbReference>